<feature type="transmembrane region" description="Helical" evidence="1">
    <location>
        <begin position="283"/>
        <end position="302"/>
    </location>
</feature>
<feature type="transmembrane region" description="Helical" evidence="1">
    <location>
        <begin position="118"/>
        <end position="142"/>
    </location>
</feature>
<dbReference type="RefSeq" id="WP_053232369.1">
    <property type="nucleotide sequence ID" value="NZ_CP011125.1"/>
</dbReference>
<gene>
    <name evidence="3" type="ORF">DB32_002247</name>
</gene>
<feature type="transmembrane region" description="Helical" evidence="1">
    <location>
        <begin position="216"/>
        <end position="239"/>
    </location>
</feature>
<keyword evidence="1" id="KW-1133">Transmembrane helix</keyword>
<feature type="domain" description="DUF7802" evidence="2">
    <location>
        <begin position="20"/>
        <end position="214"/>
    </location>
</feature>
<organism evidence="3 4">
    <name type="scientific">Sandaracinus amylolyticus</name>
    <dbReference type="NCBI Taxonomy" id="927083"/>
    <lineage>
        <taxon>Bacteria</taxon>
        <taxon>Pseudomonadati</taxon>
        <taxon>Myxococcota</taxon>
        <taxon>Polyangia</taxon>
        <taxon>Polyangiales</taxon>
        <taxon>Sandaracinaceae</taxon>
        <taxon>Sandaracinus</taxon>
    </lineage>
</organism>
<dbReference type="EMBL" id="CP011125">
    <property type="protein sequence ID" value="AKF05098.1"/>
    <property type="molecule type" value="Genomic_DNA"/>
</dbReference>
<dbReference type="OrthoDB" id="5488443at2"/>
<feature type="transmembrane region" description="Helical" evidence="1">
    <location>
        <begin position="187"/>
        <end position="210"/>
    </location>
</feature>
<evidence type="ECO:0000313" key="3">
    <source>
        <dbReference type="EMBL" id="AKF05098.1"/>
    </source>
</evidence>
<dbReference type="STRING" id="927083.DB32_002247"/>
<dbReference type="PANTHER" id="PTHR35982:SF1">
    <property type="entry name" value="SPIROCYCLASE, AVEC FAMILY"/>
    <property type="match status" value="1"/>
</dbReference>
<sequence length="321" mass="34925">MDLRDLVEVSSPLSRPLHFALLELAVLASTVLVFAHALRRYREGDRRHLFQWIAITSYGVQMELIAFNFLENYEHAQFTVQLHHGQLPLYVTGLYGTFLYAGIKLAERLRVHPIAEALIAGLAICLIDVPFDIAGVALGWWRWLDTDPVLAFRWLDVPVTSYYWYLIFGAVAAGLCRVVWPLLERRSFALAASVALFVGTGVIVLGVIAFLPFHAIAALGVEHGTIVAAHIVACGVLALAIRGEGHHRDRAITLAALLVPSATLAIMAWAALRGSLDDAAPRLAWSIAALGGLVVLGSLLPLRRAARATDVQAAAPELPAR</sequence>
<feature type="transmembrane region" description="Helical" evidence="1">
    <location>
        <begin position="87"/>
        <end position="106"/>
    </location>
</feature>
<dbReference type="Proteomes" id="UP000034883">
    <property type="component" value="Chromosome"/>
</dbReference>
<keyword evidence="1" id="KW-0472">Membrane</keyword>
<dbReference type="InterPro" id="IPR056704">
    <property type="entry name" value="DUF7802"/>
</dbReference>
<evidence type="ECO:0000256" key="1">
    <source>
        <dbReference type="SAM" id="Phobius"/>
    </source>
</evidence>
<dbReference type="PANTHER" id="PTHR35982">
    <property type="entry name" value="AGAP005361-PA"/>
    <property type="match status" value="1"/>
</dbReference>
<feature type="transmembrane region" description="Helical" evidence="1">
    <location>
        <begin position="20"/>
        <end position="37"/>
    </location>
</feature>
<evidence type="ECO:0000313" key="4">
    <source>
        <dbReference type="Proteomes" id="UP000034883"/>
    </source>
</evidence>
<feature type="transmembrane region" description="Helical" evidence="1">
    <location>
        <begin position="251"/>
        <end position="271"/>
    </location>
</feature>
<name>A0A0F6W1K6_9BACT</name>
<keyword evidence="1" id="KW-0812">Transmembrane</keyword>
<feature type="transmembrane region" description="Helical" evidence="1">
    <location>
        <begin position="162"/>
        <end position="180"/>
    </location>
</feature>
<feature type="transmembrane region" description="Helical" evidence="1">
    <location>
        <begin position="49"/>
        <end position="67"/>
    </location>
</feature>
<proteinExistence type="predicted"/>
<keyword evidence="4" id="KW-1185">Reference proteome</keyword>
<dbReference type="Pfam" id="PF25085">
    <property type="entry name" value="DUF7802"/>
    <property type="match status" value="1"/>
</dbReference>
<dbReference type="KEGG" id="samy:DB32_002247"/>
<accession>A0A0F6W1K6</accession>
<reference evidence="3 4" key="1">
    <citation type="submission" date="2015-03" db="EMBL/GenBank/DDBJ databases">
        <title>Genome assembly of Sandaracinus amylolyticus DSM 53668.</title>
        <authorList>
            <person name="Sharma G."/>
            <person name="Subramanian S."/>
        </authorList>
    </citation>
    <scope>NUCLEOTIDE SEQUENCE [LARGE SCALE GENOMIC DNA]</scope>
    <source>
        <strain evidence="3 4">DSM 53668</strain>
    </source>
</reference>
<dbReference type="AlphaFoldDB" id="A0A0F6W1K6"/>
<protein>
    <recommendedName>
        <fullName evidence="2">DUF7802 domain-containing protein</fullName>
    </recommendedName>
</protein>
<evidence type="ECO:0000259" key="2">
    <source>
        <dbReference type="Pfam" id="PF25085"/>
    </source>
</evidence>